<keyword evidence="1" id="KW-0472">Membrane</keyword>
<keyword evidence="1" id="KW-0812">Transmembrane</keyword>
<gene>
    <name evidence="2" type="ORF">OUZ56_008253</name>
</gene>
<feature type="transmembrane region" description="Helical" evidence="1">
    <location>
        <begin position="12"/>
        <end position="32"/>
    </location>
</feature>
<sequence>MEIGEGPSLEVALIQFAIAIIAVNVYIASGCIGEDEAEAGKELWENENPNRSITFRSLCILCDVIRHQDETRSLFSIGYP</sequence>
<evidence type="ECO:0000313" key="2">
    <source>
        <dbReference type="EMBL" id="KAK4022806.1"/>
    </source>
</evidence>
<keyword evidence="1" id="KW-1133">Transmembrane helix</keyword>
<evidence type="ECO:0000313" key="3">
    <source>
        <dbReference type="Proteomes" id="UP001234178"/>
    </source>
</evidence>
<reference evidence="2 3" key="1">
    <citation type="journal article" date="2023" name="Nucleic Acids Res.">
        <title>The hologenome of Daphnia magna reveals possible DNA methylation and microbiome-mediated evolution of the host genome.</title>
        <authorList>
            <person name="Chaturvedi A."/>
            <person name="Li X."/>
            <person name="Dhandapani V."/>
            <person name="Marshall H."/>
            <person name="Kissane S."/>
            <person name="Cuenca-Cambronero M."/>
            <person name="Asole G."/>
            <person name="Calvet F."/>
            <person name="Ruiz-Romero M."/>
            <person name="Marangio P."/>
            <person name="Guigo R."/>
            <person name="Rago D."/>
            <person name="Mirbahai L."/>
            <person name="Eastwood N."/>
            <person name="Colbourne J.K."/>
            <person name="Zhou J."/>
            <person name="Mallon E."/>
            <person name="Orsini L."/>
        </authorList>
    </citation>
    <scope>NUCLEOTIDE SEQUENCE [LARGE SCALE GENOMIC DNA]</scope>
    <source>
        <strain evidence="2">LRV0_1</strain>
    </source>
</reference>
<name>A0ABR0ACF9_9CRUS</name>
<evidence type="ECO:0000256" key="1">
    <source>
        <dbReference type="SAM" id="Phobius"/>
    </source>
</evidence>
<proteinExistence type="predicted"/>
<accession>A0ABR0ACF9</accession>
<dbReference type="Proteomes" id="UP001234178">
    <property type="component" value="Unassembled WGS sequence"/>
</dbReference>
<protein>
    <submittedName>
        <fullName evidence="2">Uncharacterized protein</fullName>
    </submittedName>
</protein>
<keyword evidence="3" id="KW-1185">Reference proteome</keyword>
<dbReference type="EMBL" id="JAOYFB010000037">
    <property type="protein sequence ID" value="KAK4022806.1"/>
    <property type="molecule type" value="Genomic_DNA"/>
</dbReference>
<comment type="caution">
    <text evidence="2">The sequence shown here is derived from an EMBL/GenBank/DDBJ whole genome shotgun (WGS) entry which is preliminary data.</text>
</comment>
<organism evidence="2 3">
    <name type="scientific">Daphnia magna</name>
    <dbReference type="NCBI Taxonomy" id="35525"/>
    <lineage>
        <taxon>Eukaryota</taxon>
        <taxon>Metazoa</taxon>
        <taxon>Ecdysozoa</taxon>
        <taxon>Arthropoda</taxon>
        <taxon>Crustacea</taxon>
        <taxon>Branchiopoda</taxon>
        <taxon>Diplostraca</taxon>
        <taxon>Cladocera</taxon>
        <taxon>Anomopoda</taxon>
        <taxon>Daphniidae</taxon>
        <taxon>Daphnia</taxon>
    </lineage>
</organism>